<evidence type="ECO:0000313" key="2">
    <source>
        <dbReference type="EMBL" id="OGZ95486.1"/>
    </source>
</evidence>
<dbReference type="AlphaFoldDB" id="A0A1G2K7S9"/>
<proteinExistence type="predicted"/>
<comment type="caution">
    <text evidence="2">The sequence shown here is derived from an EMBL/GenBank/DDBJ whole genome shotgun (WGS) entry which is preliminary data.</text>
</comment>
<dbReference type="Proteomes" id="UP000178574">
    <property type="component" value="Unassembled WGS sequence"/>
</dbReference>
<organism evidence="2 3">
    <name type="scientific">Candidatus Sungbacteria bacterium RIFCSPHIGHO2_01_FULL_50_25</name>
    <dbReference type="NCBI Taxonomy" id="1802265"/>
    <lineage>
        <taxon>Bacteria</taxon>
        <taxon>Candidatus Sungiibacteriota</taxon>
    </lineage>
</organism>
<feature type="transmembrane region" description="Helical" evidence="1">
    <location>
        <begin position="15"/>
        <end position="33"/>
    </location>
</feature>
<reference evidence="2 3" key="1">
    <citation type="journal article" date="2016" name="Nat. Commun.">
        <title>Thousands of microbial genomes shed light on interconnected biogeochemical processes in an aquifer system.</title>
        <authorList>
            <person name="Anantharaman K."/>
            <person name="Brown C.T."/>
            <person name="Hug L.A."/>
            <person name="Sharon I."/>
            <person name="Castelle C.J."/>
            <person name="Probst A.J."/>
            <person name="Thomas B.C."/>
            <person name="Singh A."/>
            <person name="Wilkins M.J."/>
            <person name="Karaoz U."/>
            <person name="Brodie E.L."/>
            <person name="Williams K.H."/>
            <person name="Hubbard S.S."/>
            <person name="Banfield J.F."/>
        </authorList>
    </citation>
    <scope>NUCLEOTIDE SEQUENCE [LARGE SCALE GENOMIC DNA]</scope>
</reference>
<dbReference type="InterPro" id="IPR035168">
    <property type="entry name" value="DUF5317"/>
</dbReference>
<keyword evidence="1" id="KW-1133">Transmembrane helix</keyword>
<dbReference type="Pfam" id="PF17248">
    <property type="entry name" value="DUF5317"/>
    <property type="match status" value="1"/>
</dbReference>
<evidence type="ECO:0008006" key="4">
    <source>
        <dbReference type="Google" id="ProtNLM"/>
    </source>
</evidence>
<keyword evidence="1" id="KW-0472">Membrane</keyword>
<feature type="transmembrane region" description="Helical" evidence="1">
    <location>
        <begin position="73"/>
        <end position="98"/>
    </location>
</feature>
<evidence type="ECO:0000313" key="3">
    <source>
        <dbReference type="Proteomes" id="UP000178574"/>
    </source>
</evidence>
<keyword evidence="1" id="KW-0812">Transmembrane</keyword>
<accession>A0A1G2K7S9</accession>
<sequence length="174" mass="19592">MEIVGHLTEFLHSSYAFRFVLSIPFGVALYLWFSKKTMPMWLFLFYFLSAFLSSVLAVFGIPHDIYVTKAVSVFMLLIFAVGNLHNAGISLLIFWCGAFANTVAKLTNGMRMPVFVKDVFLENADYTLMSFMTSFNFLGDWIPGPFGNIISMGDVLLALGCALMIPETRARQNR</sequence>
<name>A0A1G2K7S9_9BACT</name>
<gene>
    <name evidence="2" type="ORF">A2847_00490</name>
</gene>
<evidence type="ECO:0000256" key="1">
    <source>
        <dbReference type="SAM" id="Phobius"/>
    </source>
</evidence>
<dbReference type="EMBL" id="MHQD01000032">
    <property type="protein sequence ID" value="OGZ95486.1"/>
    <property type="molecule type" value="Genomic_DNA"/>
</dbReference>
<protein>
    <recommendedName>
        <fullName evidence="4">DUF5317 domain-containing protein</fullName>
    </recommendedName>
</protein>
<feature type="transmembrane region" description="Helical" evidence="1">
    <location>
        <begin position="40"/>
        <end position="61"/>
    </location>
</feature>